<accession>A0AAW0BGT7</accession>
<organism evidence="2 3">
    <name type="scientific">Paramarasmius palmivorus</name>
    <dbReference type="NCBI Taxonomy" id="297713"/>
    <lineage>
        <taxon>Eukaryota</taxon>
        <taxon>Fungi</taxon>
        <taxon>Dikarya</taxon>
        <taxon>Basidiomycota</taxon>
        <taxon>Agaricomycotina</taxon>
        <taxon>Agaricomycetes</taxon>
        <taxon>Agaricomycetidae</taxon>
        <taxon>Agaricales</taxon>
        <taxon>Marasmiineae</taxon>
        <taxon>Marasmiaceae</taxon>
        <taxon>Paramarasmius</taxon>
    </lineage>
</organism>
<feature type="compositionally biased region" description="Polar residues" evidence="1">
    <location>
        <begin position="998"/>
        <end position="1025"/>
    </location>
</feature>
<evidence type="ECO:0000256" key="1">
    <source>
        <dbReference type="SAM" id="MobiDB-lite"/>
    </source>
</evidence>
<feature type="region of interest" description="Disordered" evidence="1">
    <location>
        <begin position="1"/>
        <end position="26"/>
    </location>
</feature>
<proteinExistence type="predicted"/>
<dbReference type="AlphaFoldDB" id="A0AAW0BGT7"/>
<feature type="compositionally biased region" description="Polar residues" evidence="1">
    <location>
        <begin position="177"/>
        <end position="191"/>
    </location>
</feature>
<feature type="compositionally biased region" description="Low complexity" evidence="1">
    <location>
        <begin position="455"/>
        <end position="488"/>
    </location>
</feature>
<comment type="caution">
    <text evidence="2">The sequence shown here is derived from an EMBL/GenBank/DDBJ whole genome shotgun (WGS) entry which is preliminary data.</text>
</comment>
<feature type="compositionally biased region" description="Pro residues" evidence="1">
    <location>
        <begin position="232"/>
        <end position="244"/>
    </location>
</feature>
<feature type="compositionally biased region" description="Polar residues" evidence="1">
    <location>
        <begin position="198"/>
        <end position="210"/>
    </location>
</feature>
<name>A0AAW0BGT7_9AGAR</name>
<feature type="compositionally biased region" description="Low complexity" evidence="1">
    <location>
        <begin position="929"/>
        <end position="955"/>
    </location>
</feature>
<feature type="region of interest" description="Disordered" evidence="1">
    <location>
        <begin position="366"/>
        <end position="607"/>
    </location>
</feature>
<feature type="region of interest" description="Disordered" evidence="1">
    <location>
        <begin position="176"/>
        <end position="254"/>
    </location>
</feature>
<feature type="region of interest" description="Disordered" evidence="1">
    <location>
        <begin position="911"/>
        <end position="976"/>
    </location>
</feature>
<feature type="region of interest" description="Disordered" evidence="1">
    <location>
        <begin position="271"/>
        <end position="291"/>
    </location>
</feature>
<dbReference type="Proteomes" id="UP001383192">
    <property type="component" value="Unassembled WGS sequence"/>
</dbReference>
<feature type="compositionally biased region" description="Low complexity" evidence="1">
    <location>
        <begin position="496"/>
        <end position="509"/>
    </location>
</feature>
<protein>
    <submittedName>
        <fullName evidence="2">Uncharacterized protein</fullName>
    </submittedName>
</protein>
<reference evidence="2 3" key="1">
    <citation type="submission" date="2024-01" db="EMBL/GenBank/DDBJ databases">
        <title>A draft genome for a cacao thread blight-causing isolate of Paramarasmius palmivorus.</title>
        <authorList>
            <person name="Baruah I.K."/>
            <person name="Bukari Y."/>
            <person name="Amoako-Attah I."/>
            <person name="Meinhardt L.W."/>
            <person name="Bailey B.A."/>
            <person name="Cohen S.P."/>
        </authorList>
    </citation>
    <scope>NUCLEOTIDE SEQUENCE [LARGE SCALE GENOMIC DNA]</scope>
    <source>
        <strain evidence="2 3">GH-12</strain>
    </source>
</reference>
<feature type="region of interest" description="Disordered" evidence="1">
    <location>
        <begin position="660"/>
        <end position="707"/>
    </location>
</feature>
<dbReference type="EMBL" id="JAYKXP010000111">
    <property type="protein sequence ID" value="KAK7025584.1"/>
    <property type="molecule type" value="Genomic_DNA"/>
</dbReference>
<feature type="compositionally biased region" description="Low complexity" evidence="1">
    <location>
        <begin position="366"/>
        <end position="384"/>
    </location>
</feature>
<feature type="compositionally biased region" description="Low complexity" evidence="1">
    <location>
        <begin position="277"/>
        <end position="286"/>
    </location>
</feature>
<evidence type="ECO:0000313" key="2">
    <source>
        <dbReference type="EMBL" id="KAK7025584.1"/>
    </source>
</evidence>
<feature type="compositionally biased region" description="Basic and acidic residues" evidence="1">
    <location>
        <begin position="1167"/>
        <end position="1182"/>
    </location>
</feature>
<gene>
    <name evidence="2" type="ORF">VNI00_015877</name>
</gene>
<feature type="compositionally biased region" description="Acidic residues" evidence="1">
    <location>
        <begin position="556"/>
        <end position="579"/>
    </location>
</feature>
<feature type="region of interest" description="Disordered" evidence="1">
    <location>
        <begin position="998"/>
        <end position="1206"/>
    </location>
</feature>
<feature type="compositionally biased region" description="Basic and acidic residues" evidence="1">
    <location>
        <begin position="672"/>
        <end position="682"/>
    </location>
</feature>
<evidence type="ECO:0000313" key="3">
    <source>
        <dbReference type="Proteomes" id="UP001383192"/>
    </source>
</evidence>
<feature type="region of interest" description="Disordered" evidence="1">
    <location>
        <begin position="38"/>
        <end position="59"/>
    </location>
</feature>
<feature type="compositionally biased region" description="Pro residues" evidence="1">
    <location>
        <begin position="526"/>
        <end position="536"/>
    </location>
</feature>
<keyword evidence="3" id="KW-1185">Reference proteome</keyword>
<feature type="compositionally biased region" description="Polar residues" evidence="1">
    <location>
        <begin position="405"/>
        <end position="421"/>
    </location>
</feature>
<sequence>MATNLSDASGIHPNMPSPIPPGSSFSTFTINPNDLLLNSGSGGSYGQENSAGIWHNGPQSPYEQQNVNTGTNTAPTVNHAPQYSSFVYGNQNGMNTSPQGNKSFQELSKYNVGSYGNQNGVGTTPASNGSFGFVTAPKDNSPNIVDGAYVDQTGMTASPTPSESMFQASRALVDGYQASSPTSGGQSTTAHPSELSPGPNQHNTYQQHTSPLYDASQPPGQHIPLPGQSPTHPYPSHPPSPPSHPQYAPTAVHQDQQPVLATSLVTPFAYHVPSQPPASQSPSCSPYDAPSQHAASMMPSCTPGGYSLPAAQVHVPPTSSCPPAAYDAPAQQVLVPSTTCPSTSYNAPFPHAPAPPMSSCPPAMYSAPSPEVSVPPTSSCPPAVYSASSPQAPIRPPASCPPDTYNVQSQQVAPPASTCNTPPQLANALPPPPLPLHPQYAANVPSTEAERNYQSSLPTTPASTHSPSPASTHSPSPTSSPSTSITPPITTPPLAPISSSPAVTPAGSGTPPPPPAPVSSPVQAPGLPPQVPPPPTWDFTAPLFKIDQKSPAPKQEDDDDDDDDDDLDRDAEGSDDEDEKPLGDPIPGPSSGKGKNASKEKRAVGRQSILPLEKVKIMESHTQLYQQNPKKYYDVVEQEFINKYGYKLDFYDTPEPGKDYTPPSINTFPEGPLRKTEVDDRRKARKKLRSKQSAWARNKWNRKRNARNNPVVEKMLKVVCKMANPFPRKLSNVQAYQKFRYKDHMRPRFEQSFKEARKAGVETSRVSMMFKFCEKNLAAESPEVVADVERQAQKLYDEEMDAWNNRFNWNADGESYARAFQQFDDLTWPFAGALASMTGNTITVVASGPRADGVIGVTSMSAMPPDIAKSGRDLPAYLGPQRMADFHNIFREYAKSLYSEEDIKKHVWQGTLPPASSKTEDDDTATPVSDTSPPAASDGSSSSSITSPPTASAGPPSTPITTPPTASAGPPATPVTSQLFTASTVFAPHQPTAVTVTGETALSTPSSGTAPENTLPPQLPHQATQDARPGELTSYGPVIPEQPPVYTPSWLNLQQPLPVLDSPVMPLADHVPELQDPSNIPVPSGHDLRLPTPIPLPPPEEKENHPSGKAKKKRKSEEDALAEDAATILPKIKRQTRLDRSQGDIDGESEGEAPPARQPRKRKTKTARVDLEVKENPPDEGKGKKKGRKANKDPLGAGISKVNANA</sequence>